<dbReference type="Proteomes" id="UP001314635">
    <property type="component" value="Unassembled WGS sequence"/>
</dbReference>
<gene>
    <name evidence="2" type="ORF">JQ619_05745</name>
</gene>
<dbReference type="Gene3D" id="2.40.50.320">
    <property type="entry name" value="Copper binding periplasmic protein CusF"/>
    <property type="match status" value="1"/>
</dbReference>
<evidence type="ECO:0000256" key="1">
    <source>
        <dbReference type="SAM" id="SignalP"/>
    </source>
</evidence>
<organism evidence="2 3">
    <name type="scientific">Bradyrhizobium denitrificans</name>
    <dbReference type="NCBI Taxonomy" id="2734912"/>
    <lineage>
        <taxon>Bacteria</taxon>
        <taxon>Pseudomonadati</taxon>
        <taxon>Pseudomonadota</taxon>
        <taxon>Alphaproteobacteria</taxon>
        <taxon>Hyphomicrobiales</taxon>
        <taxon>Nitrobacteraceae</taxon>
        <taxon>Bradyrhizobium</taxon>
    </lineage>
</organism>
<feature type="signal peptide" evidence="1">
    <location>
        <begin position="1"/>
        <end position="21"/>
    </location>
</feature>
<keyword evidence="3" id="KW-1185">Reference proteome</keyword>
<protein>
    <submittedName>
        <fullName evidence="2">Copper-binding protein</fullName>
    </submittedName>
</protein>
<keyword evidence="1" id="KW-0732">Signal</keyword>
<dbReference type="EMBL" id="JAFCLK010000004">
    <property type="protein sequence ID" value="MBR1135258.1"/>
    <property type="molecule type" value="Genomic_DNA"/>
</dbReference>
<dbReference type="InterPro" id="IPR021647">
    <property type="entry name" value="CusF_Ec"/>
</dbReference>
<evidence type="ECO:0000313" key="3">
    <source>
        <dbReference type="Proteomes" id="UP001314635"/>
    </source>
</evidence>
<name>A0ABS5G1T8_9BRAD</name>
<dbReference type="RefSeq" id="WP_172238790.1">
    <property type="nucleotide sequence ID" value="NZ_JABFDP010000020.1"/>
</dbReference>
<reference evidence="3" key="1">
    <citation type="journal article" date="2021" name="ISME J.">
        <title>Evolutionary origin and ecological implication of a unique nif island in free-living Bradyrhizobium lineages.</title>
        <authorList>
            <person name="Tao J."/>
        </authorList>
    </citation>
    <scope>NUCLEOTIDE SEQUENCE [LARGE SCALE GENOMIC DNA]</scope>
    <source>
        <strain evidence="3">SZCCT0094</strain>
    </source>
</reference>
<dbReference type="Pfam" id="PF11604">
    <property type="entry name" value="CusF_Ec"/>
    <property type="match status" value="1"/>
</dbReference>
<feature type="chain" id="PRO_5045642143" evidence="1">
    <location>
        <begin position="22"/>
        <end position="96"/>
    </location>
</feature>
<accession>A0ABS5G1T8</accession>
<sequence length="96" mass="10311">MGQLKIAVVLGSILTSAAAFAQNAMVQGEVKKIDAVAGKITLKHGPIRNLEMDAMTMVLRVNDPGMLKNLKVGDKVKFEAERASEGVTITKMQKSK</sequence>
<dbReference type="InterPro" id="IPR042230">
    <property type="entry name" value="CusF_sf"/>
</dbReference>
<evidence type="ECO:0000313" key="2">
    <source>
        <dbReference type="EMBL" id="MBR1135258.1"/>
    </source>
</evidence>
<proteinExistence type="predicted"/>
<comment type="caution">
    <text evidence="2">The sequence shown here is derived from an EMBL/GenBank/DDBJ whole genome shotgun (WGS) entry which is preliminary data.</text>
</comment>